<reference evidence="3 4" key="1">
    <citation type="submission" date="2019-05" db="EMBL/GenBank/DDBJ databases">
        <title>Mikania micrantha, genome provides insights into the molecular mechanism of rapid growth.</title>
        <authorList>
            <person name="Liu B."/>
        </authorList>
    </citation>
    <scope>NUCLEOTIDE SEQUENCE [LARGE SCALE GENOMIC DNA]</scope>
    <source>
        <strain evidence="3">NLD-2019</strain>
        <tissue evidence="3">Leaf</tissue>
    </source>
</reference>
<proteinExistence type="inferred from homology"/>
<name>A0A5N6PI95_9ASTR</name>
<dbReference type="GO" id="GO:0006511">
    <property type="term" value="P:ubiquitin-dependent protein catabolic process"/>
    <property type="evidence" value="ECO:0007669"/>
    <property type="project" value="InterPro"/>
</dbReference>
<organism evidence="3 4">
    <name type="scientific">Mikania micrantha</name>
    <name type="common">bitter vine</name>
    <dbReference type="NCBI Taxonomy" id="192012"/>
    <lineage>
        <taxon>Eukaryota</taxon>
        <taxon>Viridiplantae</taxon>
        <taxon>Streptophyta</taxon>
        <taxon>Embryophyta</taxon>
        <taxon>Tracheophyta</taxon>
        <taxon>Spermatophyta</taxon>
        <taxon>Magnoliopsida</taxon>
        <taxon>eudicotyledons</taxon>
        <taxon>Gunneridae</taxon>
        <taxon>Pentapetalae</taxon>
        <taxon>asterids</taxon>
        <taxon>campanulids</taxon>
        <taxon>Asterales</taxon>
        <taxon>Asteraceae</taxon>
        <taxon>Asteroideae</taxon>
        <taxon>Heliantheae alliance</taxon>
        <taxon>Eupatorieae</taxon>
        <taxon>Mikania</taxon>
    </lineage>
</organism>
<protein>
    <recommendedName>
        <fullName evidence="2">Cullin N-terminal domain-containing protein</fullName>
    </recommendedName>
</protein>
<dbReference type="InterPro" id="IPR001373">
    <property type="entry name" value="Cullin_N"/>
</dbReference>
<evidence type="ECO:0000313" key="3">
    <source>
        <dbReference type="EMBL" id="KAD6454459.1"/>
    </source>
</evidence>
<dbReference type="PANTHER" id="PTHR11932">
    <property type="entry name" value="CULLIN"/>
    <property type="match status" value="1"/>
</dbReference>
<dbReference type="EMBL" id="SZYD01000004">
    <property type="protein sequence ID" value="KAD6454459.1"/>
    <property type="molecule type" value="Genomic_DNA"/>
</dbReference>
<dbReference type="SUPFAM" id="SSF74788">
    <property type="entry name" value="Cullin repeat-like"/>
    <property type="match status" value="1"/>
</dbReference>
<keyword evidence="4" id="KW-1185">Reference proteome</keyword>
<dbReference type="InterPro" id="IPR016159">
    <property type="entry name" value="Cullin_repeat-like_dom_sf"/>
</dbReference>
<dbReference type="Gene3D" id="1.20.1310.10">
    <property type="entry name" value="Cullin Repeats"/>
    <property type="match status" value="2"/>
</dbReference>
<dbReference type="Proteomes" id="UP000326396">
    <property type="component" value="Linkage Group LG12"/>
</dbReference>
<dbReference type="AlphaFoldDB" id="A0A5N6PI95"/>
<sequence length="309" mass="36047">MKKKLTLEEGLIILKEGIAKAMMILDGHPASSLFTCEEYMKLYEYPSDVEHFSTLRCVYHMCNQHPPYEYCAELYEIFKKALEESITSRVMPALKDKSQIFLLYEVWNMWTKYKVMAKFLGGFFLYLDRHFTEDRKTASLNELSVCCFRDLVFGQFYPRILEAAVSLINQDREDNSVCRDLLKNIANLFVEIGNGKTLYYENFETAMLASTANYYNCLLPQWLLHCSHIDIFMKAQNCLNKEKERASQFLHQTSVEKLLQVVHEQLLGQTALDQAILHEKQKTERGDCSIQYQAGFLLQLISELFFAMC</sequence>
<evidence type="ECO:0000259" key="2">
    <source>
        <dbReference type="Pfam" id="PF00888"/>
    </source>
</evidence>
<dbReference type="GO" id="GO:0031625">
    <property type="term" value="F:ubiquitin protein ligase binding"/>
    <property type="evidence" value="ECO:0007669"/>
    <property type="project" value="InterPro"/>
</dbReference>
<evidence type="ECO:0000256" key="1">
    <source>
        <dbReference type="ARBA" id="ARBA00006019"/>
    </source>
</evidence>
<feature type="domain" description="Cullin N-terminal" evidence="2">
    <location>
        <begin position="55"/>
        <end position="271"/>
    </location>
</feature>
<comment type="caution">
    <text evidence="3">The sequence shown here is derived from an EMBL/GenBank/DDBJ whole genome shotgun (WGS) entry which is preliminary data.</text>
</comment>
<comment type="similarity">
    <text evidence="1">Belongs to the cullin family.</text>
</comment>
<evidence type="ECO:0000313" key="4">
    <source>
        <dbReference type="Proteomes" id="UP000326396"/>
    </source>
</evidence>
<gene>
    <name evidence="3" type="ORF">E3N88_09165</name>
</gene>
<accession>A0A5N6PI95</accession>
<dbReference type="Pfam" id="PF00888">
    <property type="entry name" value="Cullin"/>
    <property type="match status" value="1"/>
</dbReference>
<dbReference type="InterPro" id="IPR045093">
    <property type="entry name" value="Cullin"/>
</dbReference>
<dbReference type="OrthoDB" id="1929542at2759"/>